<dbReference type="PANTHER" id="PTHR38043:SF1">
    <property type="entry name" value="PROTEIN HEMX"/>
    <property type="match status" value="1"/>
</dbReference>
<gene>
    <name evidence="2" type="ORF">DKT75_01340</name>
</gene>
<dbReference type="OrthoDB" id="5739852at2"/>
<organism evidence="2 3">
    <name type="scientific">Leucothrix arctica</name>
    <dbReference type="NCBI Taxonomy" id="1481894"/>
    <lineage>
        <taxon>Bacteria</taxon>
        <taxon>Pseudomonadati</taxon>
        <taxon>Pseudomonadota</taxon>
        <taxon>Gammaproteobacteria</taxon>
        <taxon>Thiotrichales</taxon>
        <taxon>Thiotrichaceae</taxon>
        <taxon>Leucothrix</taxon>
    </lineage>
</organism>
<dbReference type="RefSeq" id="WP_109821636.1">
    <property type="nucleotide sequence ID" value="NZ_QGKL01000006.1"/>
</dbReference>
<keyword evidence="3" id="KW-1185">Reference proteome</keyword>
<feature type="transmembrane region" description="Helical" evidence="1">
    <location>
        <begin position="21"/>
        <end position="41"/>
    </location>
</feature>
<protein>
    <submittedName>
        <fullName evidence="2">Uncharacterized protein</fullName>
    </submittedName>
</protein>
<dbReference type="AlphaFoldDB" id="A0A317CSF4"/>
<evidence type="ECO:0000256" key="1">
    <source>
        <dbReference type="SAM" id="Phobius"/>
    </source>
</evidence>
<dbReference type="InterPro" id="IPR007470">
    <property type="entry name" value="HemX"/>
</dbReference>
<proteinExistence type="predicted"/>
<keyword evidence="1" id="KW-0472">Membrane</keyword>
<reference evidence="2 3" key="1">
    <citation type="submission" date="2018-05" db="EMBL/GenBank/DDBJ databases">
        <title>Leucothrix arctica sp. nov., isolated from Arctic seawater.</title>
        <authorList>
            <person name="Choi A."/>
            <person name="Baek K."/>
        </authorList>
    </citation>
    <scope>NUCLEOTIDE SEQUENCE [LARGE SCALE GENOMIC DNA]</scope>
    <source>
        <strain evidence="2 3">IMCC9719</strain>
    </source>
</reference>
<evidence type="ECO:0000313" key="2">
    <source>
        <dbReference type="EMBL" id="PWQ99370.1"/>
    </source>
</evidence>
<sequence length="361" mass="40229">MMNSNSSLERQLRTLRKRSTFTLFLTWLALFFTVVGIAAGYKNFLRVHDKAKAAQEMALQFSNIAPAFATKSEVDSWQQGISKKLEKTNAQASAELSELKAVKESNEFITEALSKQAQQMTIQQNSQQQAVAPSQQWKANEARYLLQVASRKLLLDQDIEAAQQALVLADQALAQAAMPRLLTVRAQIAKDIVLLNSYQPVDLADVVEKIGNLSESLRPQDSDIPAEASIRKLLKVTETDGRNSMINRVKESINNAVVIRTYDEKLAKKITGDTDTVRYALLQLKLEGLKLLALKHQQTAYDLQLTQIIEQLENDHTTSLSSTQKESFDELKSLTLIARVPVIVSTDMLGTLLLDKSEAAQ</sequence>
<keyword evidence="1" id="KW-0812">Transmembrane</keyword>
<comment type="caution">
    <text evidence="2">The sequence shown here is derived from an EMBL/GenBank/DDBJ whole genome shotgun (WGS) entry which is preliminary data.</text>
</comment>
<dbReference type="Pfam" id="PF04375">
    <property type="entry name" value="HemX"/>
    <property type="match status" value="1"/>
</dbReference>
<name>A0A317CSF4_9GAMM</name>
<dbReference type="Proteomes" id="UP000245506">
    <property type="component" value="Unassembled WGS sequence"/>
</dbReference>
<dbReference type="EMBL" id="QGKL01000006">
    <property type="protein sequence ID" value="PWQ99370.1"/>
    <property type="molecule type" value="Genomic_DNA"/>
</dbReference>
<accession>A0A317CSF4</accession>
<dbReference type="PANTHER" id="PTHR38043">
    <property type="entry name" value="PROTEIN HEMX"/>
    <property type="match status" value="1"/>
</dbReference>
<keyword evidence="1" id="KW-1133">Transmembrane helix</keyword>
<evidence type="ECO:0000313" key="3">
    <source>
        <dbReference type="Proteomes" id="UP000245506"/>
    </source>
</evidence>